<accession>A0AAU8B0P7</accession>
<organism evidence="1">
    <name type="scientific">Dulem virus 32</name>
    <dbReference type="NCBI Taxonomy" id="3145750"/>
    <lineage>
        <taxon>Viruses</taxon>
        <taxon>Duplodnaviria</taxon>
        <taxon>Heunggongvirae</taxon>
        <taxon>Uroviricota</taxon>
        <taxon>Caudoviricetes</taxon>
    </lineage>
</organism>
<proteinExistence type="predicted"/>
<dbReference type="EMBL" id="PP511597">
    <property type="protein sequence ID" value="XCD05797.1"/>
    <property type="molecule type" value="Genomic_DNA"/>
</dbReference>
<protein>
    <recommendedName>
        <fullName evidence="2">Tail protein</fullName>
    </recommendedName>
</protein>
<name>A0AAU8B0P7_9CAUD</name>
<evidence type="ECO:0008006" key="2">
    <source>
        <dbReference type="Google" id="ProtNLM"/>
    </source>
</evidence>
<reference evidence="1" key="1">
    <citation type="submission" date="2024-03" db="EMBL/GenBank/DDBJ databases">
        <title>Diverse circular DNA viruses in blood, oral, and fecal samples of captive lemurs.</title>
        <authorList>
            <person name="Paietta E.N."/>
            <person name="Kraberger S."/>
            <person name="Lund M.C."/>
            <person name="Custer J.M."/>
            <person name="Vargas K.M."/>
            <person name="Ehmke E.E."/>
            <person name="Yoder A.D."/>
            <person name="Varsani A."/>
        </authorList>
    </citation>
    <scope>NUCLEOTIDE SEQUENCE</scope>
    <source>
        <strain evidence="1">Duke_24SF_91</strain>
    </source>
</reference>
<evidence type="ECO:0000313" key="1">
    <source>
        <dbReference type="EMBL" id="XCD05797.1"/>
    </source>
</evidence>
<sequence length="343" mass="38283">MTEYWSIDLLDRDDNRVAPFGRCSGGSLDWSISRAIHGGGTLEIDNPPSDIDWLTARLRITHHLDDHATPMGVWLPTWPEWAHDATTRKASVQVLDKTAILAREIGARLQIEAGTVVTDRVAEIITARGEEALALTPSGKVLRSTITWDPKDTWLKAINDMLSAIGYGALWVDANGWYRAEPWRAPSDRPLIATYGGDHGDYRVLRTYKDSANLADIPNVLVALSKTSQDEPSLRGVARLDDPTHPLSSARRGEIVRVVDNLEAADQAVIDQHARRLLAEATEVTRRITYTHPVDDVQLRDRIHLRRFALDGVVVNRAIKLDIGPIVEDTARHIYTQGEPLWI</sequence>